<comment type="caution">
    <text evidence="16">The sequence shown here is derived from an EMBL/GenBank/DDBJ whole genome shotgun (WGS) entry which is preliminary data.</text>
</comment>
<evidence type="ECO:0000256" key="14">
    <source>
        <dbReference type="SAM" id="SignalP"/>
    </source>
</evidence>
<evidence type="ECO:0000256" key="2">
    <source>
        <dbReference type="ARBA" id="ARBA00004613"/>
    </source>
</evidence>
<dbReference type="SMART" id="SM00747">
    <property type="entry name" value="CFEM"/>
    <property type="match status" value="1"/>
</dbReference>
<evidence type="ECO:0000256" key="11">
    <source>
        <dbReference type="ARBA" id="ARBA00023157"/>
    </source>
</evidence>
<dbReference type="Pfam" id="PF05730">
    <property type="entry name" value="CFEM"/>
    <property type="match status" value="1"/>
</dbReference>
<dbReference type="GO" id="GO:0005886">
    <property type="term" value="C:plasma membrane"/>
    <property type="evidence" value="ECO:0007669"/>
    <property type="project" value="UniProtKB-SubCell"/>
</dbReference>
<name>A0A9P8AM87_9AGAR</name>
<evidence type="ECO:0000256" key="7">
    <source>
        <dbReference type="ARBA" id="ARBA00022723"/>
    </source>
</evidence>
<accession>A0A9P8AM87</accession>
<evidence type="ECO:0000256" key="9">
    <source>
        <dbReference type="ARBA" id="ARBA00023004"/>
    </source>
</evidence>
<keyword evidence="4" id="KW-1003">Cell membrane</keyword>
<keyword evidence="7" id="KW-0479">Metal-binding</keyword>
<evidence type="ECO:0000256" key="3">
    <source>
        <dbReference type="ARBA" id="ARBA00010031"/>
    </source>
</evidence>
<evidence type="ECO:0000256" key="6">
    <source>
        <dbReference type="ARBA" id="ARBA00022617"/>
    </source>
</evidence>
<feature type="domain" description="CFEM" evidence="15">
    <location>
        <begin position="3"/>
        <end position="101"/>
    </location>
</feature>
<keyword evidence="13" id="KW-0449">Lipoprotein</keyword>
<organism evidence="16 17">
    <name type="scientific">Guyanagaster necrorhizus</name>
    <dbReference type="NCBI Taxonomy" id="856835"/>
    <lineage>
        <taxon>Eukaryota</taxon>
        <taxon>Fungi</taxon>
        <taxon>Dikarya</taxon>
        <taxon>Basidiomycota</taxon>
        <taxon>Agaricomycotina</taxon>
        <taxon>Agaricomycetes</taxon>
        <taxon>Agaricomycetidae</taxon>
        <taxon>Agaricales</taxon>
        <taxon>Marasmiineae</taxon>
        <taxon>Physalacriaceae</taxon>
        <taxon>Guyanagaster</taxon>
    </lineage>
</organism>
<keyword evidence="11" id="KW-1015">Disulfide bond</keyword>
<feature type="chain" id="PRO_5040395496" description="CFEM domain-containing protein" evidence="14">
    <location>
        <begin position="18"/>
        <end position="101"/>
    </location>
</feature>
<keyword evidence="6" id="KW-0349">Heme</keyword>
<evidence type="ECO:0000256" key="12">
    <source>
        <dbReference type="ARBA" id="ARBA00023180"/>
    </source>
</evidence>
<dbReference type="Proteomes" id="UP000812287">
    <property type="component" value="Unassembled WGS sequence"/>
</dbReference>
<evidence type="ECO:0000259" key="15">
    <source>
        <dbReference type="PROSITE" id="PS52012"/>
    </source>
</evidence>
<evidence type="ECO:0000256" key="13">
    <source>
        <dbReference type="ARBA" id="ARBA00023288"/>
    </source>
</evidence>
<evidence type="ECO:0000256" key="4">
    <source>
        <dbReference type="ARBA" id="ARBA00022475"/>
    </source>
</evidence>
<dbReference type="PANTHER" id="PTHR37928">
    <property type="entry name" value="CFEM DOMAIN PROTEIN (AFU_ORTHOLOGUE AFUA_6G14090)"/>
    <property type="match status" value="1"/>
</dbReference>
<keyword evidence="8 14" id="KW-0732">Signal</keyword>
<dbReference type="AlphaFoldDB" id="A0A9P8AM87"/>
<comment type="similarity">
    <text evidence="3">Belongs to the RBT5 family.</text>
</comment>
<keyword evidence="9" id="KW-0408">Iron</keyword>
<dbReference type="EMBL" id="MU250571">
    <property type="protein sequence ID" value="KAG7440479.1"/>
    <property type="molecule type" value="Genomic_DNA"/>
</dbReference>
<gene>
    <name evidence="16" type="ORF">BT62DRAFT_938012</name>
</gene>
<dbReference type="GeneID" id="66109741"/>
<evidence type="ECO:0000256" key="1">
    <source>
        <dbReference type="ARBA" id="ARBA00004609"/>
    </source>
</evidence>
<evidence type="ECO:0000313" key="16">
    <source>
        <dbReference type="EMBL" id="KAG7440479.1"/>
    </source>
</evidence>
<dbReference type="InterPro" id="IPR051735">
    <property type="entry name" value="CFEM_domain"/>
</dbReference>
<evidence type="ECO:0000256" key="8">
    <source>
        <dbReference type="ARBA" id="ARBA00022729"/>
    </source>
</evidence>
<dbReference type="OrthoDB" id="3065412at2759"/>
<keyword evidence="17" id="KW-1185">Reference proteome</keyword>
<sequence length="101" mass="10968">MRFFLTVFSALFVTAWGSMLLGRQTSLPACATSCITNVSYDNCSSSDNACLCKSETYVNTTLTCIESSCSGSDLTTAIETAEALCAEVVRRVFCVFLLTFR</sequence>
<protein>
    <recommendedName>
        <fullName evidence="15">CFEM domain-containing protein</fullName>
    </recommendedName>
</protein>
<dbReference type="GO" id="GO:0046872">
    <property type="term" value="F:metal ion binding"/>
    <property type="evidence" value="ECO:0007669"/>
    <property type="project" value="UniProtKB-KW"/>
</dbReference>
<dbReference type="GO" id="GO:0005576">
    <property type="term" value="C:extracellular region"/>
    <property type="evidence" value="ECO:0007669"/>
    <property type="project" value="UniProtKB-SubCell"/>
</dbReference>
<feature type="signal peptide" evidence="14">
    <location>
        <begin position="1"/>
        <end position="17"/>
    </location>
</feature>
<proteinExistence type="inferred from homology"/>
<evidence type="ECO:0000256" key="5">
    <source>
        <dbReference type="ARBA" id="ARBA00022525"/>
    </source>
</evidence>
<evidence type="ECO:0000256" key="10">
    <source>
        <dbReference type="ARBA" id="ARBA00023136"/>
    </source>
</evidence>
<reference evidence="16" key="1">
    <citation type="submission" date="2020-11" db="EMBL/GenBank/DDBJ databases">
        <title>Adaptations for nitrogen fixation in a non-lichenized fungal sporocarp promotes dispersal by wood-feeding termites.</title>
        <authorList>
            <consortium name="DOE Joint Genome Institute"/>
            <person name="Koch R.A."/>
            <person name="Yoon G."/>
            <person name="Arayal U."/>
            <person name="Lail K."/>
            <person name="Amirebrahimi M."/>
            <person name="Labutti K."/>
            <person name="Lipzen A."/>
            <person name="Riley R."/>
            <person name="Barry K."/>
            <person name="Henrissat B."/>
            <person name="Grigoriev I.V."/>
            <person name="Herr J.R."/>
            <person name="Aime M.C."/>
        </authorList>
    </citation>
    <scope>NUCLEOTIDE SEQUENCE</scope>
    <source>
        <strain evidence="16">MCA 3950</strain>
    </source>
</reference>
<dbReference type="PANTHER" id="PTHR37928:SF2">
    <property type="entry name" value="GPI ANCHORED CFEM DOMAIN PROTEIN (AFU_ORTHOLOGUE AFUA_6G10580)"/>
    <property type="match status" value="1"/>
</dbReference>
<comment type="subcellular location">
    <subcellularLocation>
        <location evidence="1">Cell membrane</location>
        <topology evidence="1">Lipid-anchor</topology>
        <topology evidence="1">GPI-anchor</topology>
    </subcellularLocation>
    <subcellularLocation>
        <location evidence="2">Secreted</location>
    </subcellularLocation>
</comment>
<dbReference type="RefSeq" id="XP_043033979.1">
    <property type="nucleotide sequence ID" value="XM_043187444.1"/>
</dbReference>
<keyword evidence="12" id="KW-0325">Glycoprotein</keyword>
<keyword evidence="10" id="KW-0472">Membrane</keyword>
<keyword evidence="5" id="KW-0964">Secreted</keyword>
<dbReference type="InterPro" id="IPR008427">
    <property type="entry name" value="Extracellular_membr_CFEM_dom"/>
</dbReference>
<evidence type="ECO:0000313" key="17">
    <source>
        <dbReference type="Proteomes" id="UP000812287"/>
    </source>
</evidence>
<dbReference type="PROSITE" id="PS52012">
    <property type="entry name" value="CFEM"/>
    <property type="match status" value="1"/>
</dbReference>